<proteinExistence type="inferred from homology"/>
<dbReference type="Pfam" id="PF01494">
    <property type="entry name" value="FAD_binding_3"/>
    <property type="match status" value="1"/>
</dbReference>
<dbReference type="PRINTS" id="PR00420">
    <property type="entry name" value="RNGMNOXGNASE"/>
</dbReference>
<dbReference type="STRING" id="1448318.A0A319ET34"/>
<evidence type="ECO:0000313" key="7">
    <source>
        <dbReference type="Proteomes" id="UP000248423"/>
    </source>
</evidence>
<dbReference type="SUPFAM" id="SSF51905">
    <property type="entry name" value="FAD/NAD(P)-binding domain"/>
    <property type="match status" value="1"/>
</dbReference>
<dbReference type="AlphaFoldDB" id="A0A319ET34"/>
<dbReference type="GO" id="GO:0071949">
    <property type="term" value="F:FAD binding"/>
    <property type="evidence" value="ECO:0007669"/>
    <property type="project" value="InterPro"/>
</dbReference>
<dbReference type="InterPro" id="IPR002938">
    <property type="entry name" value="FAD-bd"/>
</dbReference>
<dbReference type="EMBL" id="KZ826315">
    <property type="protein sequence ID" value="PYI12651.1"/>
    <property type="molecule type" value="Genomic_DNA"/>
</dbReference>
<dbReference type="VEuPathDB" id="FungiDB:BO78DRAFT_435176"/>
<evidence type="ECO:0000256" key="4">
    <source>
        <dbReference type="ARBA" id="ARBA00023002"/>
    </source>
</evidence>
<evidence type="ECO:0000256" key="3">
    <source>
        <dbReference type="ARBA" id="ARBA00022827"/>
    </source>
</evidence>
<organism evidence="6 7">
    <name type="scientific">Aspergillus sclerotiicarbonarius (strain CBS 121057 / IBT 28362)</name>
    <dbReference type="NCBI Taxonomy" id="1448318"/>
    <lineage>
        <taxon>Eukaryota</taxon>
        <taxon>Fungi</taxon>
        <taxon>Dikarya</taxon>
        <taxon>Ascomycota</taxon>
        <taxon>Pezizomycotina</taxon>
        <taxon>Eurotiomycetes</taxon>
        <taxon>Eurotiomycetidae</taxon>
        <taxon>Eurotiales</taxon>
        <taxon>Aspergillaceae</taxon>
        <taxon>Aspergillus</taxon>
        <taxon>Aspergillus subgen. Circumdati</taxon>
    </lineage>
</organism>
<accession>A0A319ET34</accession>
<evidence type="ECO:0000313" key="6">
    <source>
        <dbReference type="EMBL" id="PYI12651.1"/>
    </source>
</evidence>
<dbReference type="InterPro" id="IPR036188">
    <property type="entry name" value="FAD/NAD-bd_sf"/>
</dbReference>
<sequence>MSQAEFTVIIVGGSIAGLAPAHCLHHANIRHIVLEKSSSPAPQKGASIGMMPNGARILDQLGLWVKVEAQIEPLGTAIMAYPDGFHFTTSYPKIIHDRFGYPIAFLDRQQLLQILYEGYPHRERILLSEEVIAVESFTDKATVTTASGKVYTGHLVVGADGVHSRVRTEIWRAAESMSPGLITAQEKASLTAEYRCIFGMSSPIPGLMPGEQVNFFSPGLSIVTVPGKLGRVYWFLMQKLDRKYTWPNCPRFTDEDIALAAAQLDQVRIYKEITFGHVWKAREAVAMTPLEEGLLKTWSWGRMVLIGDSLRKVLLDD</sequence>
<dbReference type="GO" id="GO:0004497">
    <property type="term" value="F:monooxygenase activity"/>
    <property type="evidence" value="ECO:0007669"/>
    <property type="project" value="InterPro"/>
</dbReference>
<dbReference type="Gene3D" id="3.50.50.60">
    <property type="entry name" value="FAD/NAD(P)-binding domain"/>
    <property type="match status" value="1"/>
</dbReference>
<feature type="domain" description="FAD-binding" evidence="5">
    <location>
        <begin position="6"/>
        <end position="176"/>
    </location>
</feature>
<keyword evidence="4" id="KW-0560">Oxidoreductase</keyword>
<evidence type="ECO:0000259" key="5">
    <source>
        <dbReference type="Pfam" id="PF01494"/>
    </source>
</evidence>
<gene>
    <name evidence="6" type="ORF">BO78DRAFT_435176</name>
</gene>
<protein>
    <submittedName>
        <fullName evidence="6">FAD/NAD(P)-binding domain-containing protein</fullName>
    </submittedName>
</protein>
<dbReference type="Proteomes" id="UP000248423">
    <property type="component" value="Unassembled WGS sequence"/>
</dbReference>
<name>A0A319ET34_ASPSB</name>
<dbReference type="PANTHER" id="PTHR47356">
    <property type="entry name" value="FAD-DEPENDENT MONOOXYGENASE ASQG-RELATED"/>
    <property type="match status" value="1"/>
</dbReference>
<dbReference type="OrthoDB" id="10029326at2759"/>
<reference evidence="6 7" key="1">
    <citation type="submission" date="2018-02" db="EMBL/GenBank/DDBJ databases">
        <title>The genomes of Aspergillus section Nigri reveals drivers in fungal speciation.</title>
        <authorList>
            <consortium name="DOE Joint Genome Institute"/>
            <person name="Vesth T.C."/>
            <person name="Nybo J."/>
            <person name="Theobald S."/>
            <person name="Brandl J."/>
            <person name="Frisvad J.C."/>
            <person name="Nielsen K.F."/>
            <person name="Lyhne E.K."/>
            <person name="Kogle M.E."/>
            <person name="Kuo A."/>
            <person name="Riley R."/>
            <person name="Clum A."/>
            <person name="Nolan M."/>
            <person name="Lipzen A."/>
            <person name="Salamov A."/>
            <person name="Henrissat B."/>
            <person name="Wiebenga A."/>
            <person name="De vries R.P."/>
            <person name="Grigoriev I.V."/>
            <person name="Mortensen U.H."/>
            <person name="Andersen M.R."/>
            <person name="Baker S.E."/>
        </authorList>
    </citation>
    <scope>NUCLEOTIDE SEQUENCE [LARGE SCALE GENOMIC DNA]</scope>
    <source>
        <strain evidence="6 7">CBS 121057</strain>
    </source>
</reference>
<keyword evidence="2" id="KW-0285">Flavoprotein</keyword>
<evidence type="ECO:0000256" key="2">
    <source>
        <dbReference type="ARBA" id="ARBA00022630"/>
    </source>
</evidence>
<dbReference type="InterPro" id="IPR050562">
    <property type="entry name" value="FAD_mOase_fung"/>
</dbReference>
<evidence type="ECO:0000256" key="1">
    <source>
        <dbReference type="ARBA" id="ARBA00007992"/>
    </source>
</evidence>
<keyword evidence="3" id="KW-0274">FAD</keyword>
<dbReference type="PANTHER" id="PTHR47356:SF2">
    <property type="entry name" value="FAD-BINDING DOMAIN-CONTAINING PROTEIN-RELATED"/>
    <property type="match status" value="1"/>
</dbReference>
<keyword evidence="7" id="KW-1185">Reference proteome</keyword>
<comment type="similarity">
    <text evidence="1">Belongs to the paxM FAD-dependent monooxygenase family.</text>
</comment>